<keyword evidence="2" id="KW-1185">Reference proteome</keyword>
<geneLocation type="plasmid" evidence="1 2">
    <name>pDESACI.01</name>
</geneLocation>
<sequence length="101" mass="11229">MLILFLMGLVQARPSFSKIFILGGQRMSIKTMVKKQVQIHKPRRVPTPRSLVPCPKCRGHFTGAIGINRFYCAECCCEFTVGETNLLFDLTEGGLVIQIAG</sequence>
<proteinExistence type="predicted"/>
<evidence type="ECO:0000313" key="1">
    <source>
        <dbReference type="EMBL" id="AFM43566.1"/>
    </source>
</evidence>
<protein>
    <submittedName>
        <fullName evidence="1">Uncharacterized protein</fullName>
    </submittedName>
</protein>
<reference evidence="2" key="1">
    <citation type="journal article" date="2012" name="J. Bacteriol.">
        <title>Complete genome sequences of Desulfosporosinus orientis DSM765T, Desulfosporosinus youngiae DSM17734T, Desulfosporosinus meridiei DSM13257T, and Desulfosporosinus acidiphilus DSM22704T.</title>
        <authorList>
            <person name="Pester M."/>
            <person name="Brambilla E."/>
            <person name="Alazard D."/>
            <person name="Rattei T."/>
            <person name="Weinmaier T."/>
            <person name="Han J."/>
            <person name="Lucas S."/>
            <person name="Lapidus A."/>
            <person name="Cheng J.F."/>
            <person name="Goodwin L."/>
            <person name="Pitluck S."/>
            <person name="Peters L."/>
            <person name="Ovchinnikova G."/>
            <person name="Teshima H."/>
            <person name="Detter J.C."/>
            <person name="Han C.S."/>
            <person name="Tapia R."/>
            <person name="Land M.L."/>
            <person name="Hauser L."/>
            <person name="Kyrpides N.C."/>
            <person name="Ivanova N.N."/>
            <person name="Pagani I."/>
            <person name="Huntmann M."/>
            <person name="Wei C.L."/>
            <person name="Davenport K.W."/>
            <person name="Daligault H."/>
            <person name="Chain P.S."/>
            <person name="Chen A."/>
            <person name="Mavromatis K."/>
            <person name="Markowitz V."/>
            <person name="Szeto E."/>
            <person name="Mikhailova N."/>
            <person name="Pati A."/>
            <person name="Wagner M."/>
            <person name="Woyke T."/>
            <person name="Ollivier B."/>
            <person name="Klenk H.P."/>
            <person name="Spring S."/>
            <person name="Loy A."/>
        </authorList>
    </citation>
    <scope>NUCLEOTIDE SEQUENCE [LARGE SCALE GENOMIC DNA]</scope>
    <source>
        <strain evidence="2">DSM 22704 / JCM 16185 / SJ4</strain>
    </source>
</reference>
<dbReference type="Proteomes" id="UP000002892">
    <property type="component" value="Plasmid pDESACI.01"/>
</dbReference>
<name>I4DCP2_DESAJ</name>
<dbReference type="KEGG" id="dai:Desaci_4740"/>
<accession>I4DCP2</accession>
<keyword evidence="1" id="KW-0614">Plasmid</keyword>
<evidence type="ECO:0000313" key="2">
    <source>
        <dbReference type="Proteomes" id="UP000002892"/>
    </source>
</evidence>
<dbReference type="EMBL" id="CP003640">
    <property type="protein sequence ID" value="AFM43566.1"/>
    <property type="molecule type" value="Genomic_DNA"/>
</dbReference>
<dbReference type="HOGENOM" id="CLU_2286908_0_0_9"/>
<gene>
    <name evidence="1" type="ordered locus">Desaci_4740</name>
</gene>
<dbReference type="AlphaFoldDB" id="I4DCP2"/>
<organism evidence="1 2">
    <name type="scientific">Desulfosporosinus acidiphilus (strain DSM 22704 / JCM 16185 / SJ4)</name>
    <dbReference type="NCBI Taxonomy" id="646529"/>
    <lineage>
        <taxon>Bacteria</taxon>
        <taxon>Bacillati</taxon>
        <taxon>Bacillota</taxon>
        <taxon>Clostridia</taxon>
        <taxon>Eubacteriales</taxon>
        <taxon>Desulfitobacteriaceae</taxon>
        <taxon>Desulfosporosinus</taxon>
    </lineage>
</organism>